<name>A0A0A2KPI7_PENIT</name>
<accession>A0A0A2KPI7</accession>
<protein>
    <submittedName>
        <fullName evidence="1">Uncharacterized protein</fullName>
    </submittedName>
</protein>
<organism evidence="1 2">
    <name type="scientific">Penicillium italicum</name>
    <name type="common">Blue mold</name>
    <dbReference type="NCBI Taxonomy" id="40296"/>
    <lineage>
        <taxon>Eukaryota</taxon>
        <taxon>Fungi</taxon>
        <taxon>Dikarya</taxon>
        <taxon>Ascomycota</taxon>
        <taxon>Pezizomycotina</taxon>
        <taxon>Eurotiomycetes</taxon>
        <taxon>Eurotiomycetidae</taxon>
        <taxon>Eurotiales</taxon>
        <taxon>Aspergillaceae</taxon>
        <taxon>Penicillium</taxon>
    </lineage>
</organism>
<gene>
    <name evidence="1" type="ORF">PITC_054090</name>
</gene>
<proteinExistence type="predicted"/>
<comment type="caution">
    <text evidence="1">The sequence shown here is derived from an EMBL/GenBank/DDBJ whole genome shotgun (WGS) entry which is preliminary data.</text>
</comment>
<keyword evidence="2" id="KW-1185">Reference proteome</keyword>
<dbReference type="Proteomes" id="UP000030104">
    <property type="component" value="Unassembled WGS sequence"/>
</dbReference>
<evidence type="ECO:0000313" key="2">
    <source>
        <dbReference type="Proteomes" id="UP000030104"/>
    </source>
</evidence>
<dbReference type="EMBL" id="JQGA01001120">
    <property type="protein sequence ID" value="KGO69742.1"/>
    <property type="molecule type" value="Genomic_DNA"/>
</dbReference>
<dbReference type="AlphaFoldDB" id="A0A0A2KPI7"/>
<dbReference type="PROSITE" id="PS51257">
    <property type="entry name" value="PROKAR_LIPOPROTEIN"/>
    <property type="match status" value="1"/>
</dbReference>
<evidence type="ECO:0000313" key="1">
    <source>
        <dbReference type="EMBL" id="KGO69742.1"/>
    </source>
</evidence>
<dbReference type="HOGENOM" id="CLU_2961550_0_0_1"/>
<sequence>MTPRTILREYRRSSNILSVIAHTGYPAYSTVACLDGTCIVDSRKIVDFIERQVPLPSPH</sequence>
<reference evidence="1 2" key="1">
    <citation type="journal article" date="2015" name="Mol. Plant Microbe Interact.">
        <title>Genome, transcriptome, and functional analyses of Penicillium expansum provide new insights into secondary metabolism and pathogenicity.</title>
        <authorList>
            <person name="Ballester A.R."/>
            <person name="Marcet-Houben M."/>
            <person name="Levin E."/>
            <person name="Sela N."/>
            <person name="Selma-Lazaro C."/>
            <person name="Carmona L."/>
            <person name="Wisniewski M."/>
            <person name="Droby S."/>
            <person name="Gonzalez-Candelas L."/>
            <person name="Gabaldon T."/>
        </authorList>
    </citation>
    <scope>NUCLEOTIDE SEQUENCE [LARGE SCALE GENOMIC DNA]</scope>
    <source>
        <strain evidence="1 2">PHI-1</strain>
    </source>
</reference>
<dbReference type="OrthoDB" id="4951845at2759"/>
<dbReference type="PhylomeDB" id="A0A0A2KPI7"/>